<keyword evidence="1" id="KW-1133">Transmembrane helix</keyword>
<dbReference type="Pfam" id="PF26347">
    <property type="entry name" value="YtrI_sporulation"/>
    <property type="match status" value="1"/>
</dbReference>
<comment type="caution">
    <text evidence="3">The sequence shown here is derived from an EMBL/GenBank/DDBJ whole genome shotgun (WGS) entry which is preliminary data.</text>
</comment>
<name>A0A8J4WIF9_9STRA</name>
<feature type="transmembrane region" description="Helical" evidence="1">
    <location>
        <begin position="12"/>
        <end position="32"/>
    </location>
</feature>
<evidence type="ECO:0000256" key="1">
    <source>
        <dbReference type="SAM" id="Phobius"/>
    </source>
</evidence>
<dbReference type="Pfam" id="PF14034">
    <property type="entry name" value="Spore_YtrH"/>
    <property type="match status" value="1"/>
</dbReference>
<evidence type="ECO:0000313" key="4">
    <source>
        <dbReference type="Proteomes" id="UP000702964"/>
    </source>
</evidence>
<feature type="domain" description="Sporulation membrane protein YtrI C-terminal" evidence="2">
    <location>
        <begin position="160"/>
        <end position="244"/>
    </location>
</feature>
<dbReference type="AlphaFoldDB" id="A0A8J4WIF9"/>
<dbReference type="InterPro" id="IPR058620">
    <property type="entry name" value="YtrI_C"/>
</dbReference>
<evidence type="ECO:0000313" key="3">
    <source>
        <dbReference type="EMBL" id="KAF4325389.1"/>
    </source>
</evidence>
<accession>A0A8J4WIF9</accession>
<proteinExistence type="predicted"/>
<dbReference type="EMBL" id="AOFI03000005">
    <property type="protein sequence ID" value="KAF4325389.1"/>
    <property type="molecule type" value="Genomic_DNA"/>
</dbReference>
<reference evidence="3" key="1">
    <citation type="journal article" date="2015" name="Genom Data">
        <title>Draft genome sequences of Phytophthora kernoviae and Phytophthora ramorum lineage EU2 from Scotland.</title>
        <authorList>
            <person name="Sambles C."/>
            <person name="Schlenzig A."/>
            <person name="O'Neill P."/>
            <person name="Grant M."/>
            <person name="Studholme D.J."/>
        </authorList>
    </citation>
    <scope>NUCLEOTIDE SEQUENCE</scope>
    <source>
        <strain evidence="3">00238/432</strain>
    </source>
</reference>
<gene>
    <name evidence="3" type="ORF">G195_000924</name>
</gene>
<protein>
    <recommendedName>
        <fullName evidence="2">Sporulation membrane protein YtrI C-terminal domain-containing protein</fullName>
    </recommendedName>
</protein>
<organism evidence="3 4">
    <name type="scientific">Phytophthora kernoviae 00238/432</name>
    <dbReference type="NCBI Taxonomy" id="1284355"/>
    <lineage>
        <taxon>Eukaryota</taxon>
        <taxon>Sar</taxon>
        <taxon>Stramenopiles</taxon>
        <taxon>Oomycota</taxon>
        <taxon>Peronosporomycetes</taxon>
        <taxon>Peronosporales</taxon>
        <taxon>Peronosporaceae</taxon>
        <taxon>Phytophthora</taxon>
    </lineage>
</organism>
<evidence type="ECO:0000259" key="2">
    <source>
        <dbReference type="Pfam" id="PF26347"/>
    </source>
</evidence>
<dbReference type="InterPro" id="IPR025689">
    <property type="entry name" value="Spore_YtrH"/>
</dbReference>
<dbReference type="Proteomes" id="UP000702964">
    <property type="component" value="Unassembled WGS sequence"/>
</dbReference>
<sequence>MSTFLSKAILDFFIAFGIVLGGAMIGGIGAVVSLQPPTQTMLDVAGKIKIWALAAAVGGTIDPMRVIESNVLDGNLSPAVKQILTAPMRIPPFERYRPLMRMTAVFVLGMIAGCVVYNGVFHLSYNELWLNNQELQLQLHQNEEDIKTLKKYSKRQTVIKEIKVRAEDSDKGPDEASLKVMLQKLGDELEVLRGRDVFNIDEYSKMTRIMLNQKVYEVREKEYTVQVKTMLVMEGVLQVWVQIRMHVPA</sequence>
<reference evidence="3" key="2">
    <citation type="submission" date="2020-02" db="EMBL/GenBank/DDBJ databases">
        <authorList>
            <person name="Studholme D.J."/>
        </authorList>
    </citation>
    <scope>NUCLEOTIDE SEQUENCE</scope>
    <source>
        <strain evidence="3">00238/432</strain>
    </source>
</reference>
<keyword evidence="1" id="KW-0472">Membrane</keyword>
<keyword evidence="1" id="KW-0812">Transmembrane</keyword>
<feature type="transmembrane region" description="Helical" evidence="1">
    <location>
        <begin position="104"/>
        <end position="125"/>
    </location>
</feature>